<dbReference type="EMBL" id="CP003280">
    <property type="protein sequence ID" value="AFL81498.1"/>
    <property type="molecule type" value="Genomic_DNA"/>
</dbReference>
<dbReference type="AlphaFoldDB" id="I3YWY0"/>
<feature type="transmembrane region" description="Helical" evidence="1">
    <location>
        <begin position="39"/>
        <end position="61"/>
    </location>
</feature>
<gene>
    <name evidence="2" type="ordered locus">Aeqsu_2033</name>
</gene>
<dbReference type="STRING" id="746697.Aeqsu_2033"/>
<reference evidence="2 3" key="1">
    <citation type="submission" date="2012-06" db="EMBL/GenBank/DDBJ databases">
        <title>The complete genome of Aequorivita sublithincola DSM 14238.</title>
        <authorList>
            <consortium name="US DOE Joint Genome Institute (JGI-PGF)"/>
            <person name="Lucas S."/>
            <person name="Copeland A."/>
            <person name="Lapidus A."/>
            <person name="Goodwin L."/>
            <person name="Pitluck S."/>
            <person name="Peters L."/>
            <person name="Munk A.C.C."/>
            <person name="Kyrpides N."/>
            <person name="Mavromatis K."/>
            <person name="Pagani I."/>
            <person name="Ivanova N."/>
            <person name="Ovchinnikova G."/>
            <person name="Zeytun A."/>
            <person name="Detter J.C."/>
            <person name="Han C."/>
            <person name="Land M."/>
            <person name="Hauser L."/>
            <person name="Markowitz V."/>
            <person name="Cheng J.-F."/>
            <person name="Hugenholtz P."/>
            <person name="Woyke T."/>
            <person name="Wu D."/>
            <person name="Tindall B."/>
            <person name="Faehnrich R."/>
            <person name="Brambilla E."/>
            <person name="Klenk H.-P."/>
            <person name="Eisen J.A."/>
        </authorList>
    </citation>
    <scope>NUCLEOTIDE SEQUENCE [LARGE SCALE GENOMIC DNA]</scope>
    <source>
        <strain evidence="3">DSM 14238 / LMG 21431 / ACAM 643 / 9-3</strain>
    </source>
</reference>
<name>I3YWY0_AEQSU</name>
<evidence type="ECO:0000313" key="3">
    <source>
        <dbReference type="Proteomes" id="UP000006049"/>
    </source>
</evidence>
<feature type="transmembrane region" description="Helical" evidence="1">
    <location>
        <begin position="102"/>
        <end position="125"/>
    </location>
</feature>
<dbReference type="PATRIC" id="fig|746697.3.peg.2066"/>
<feature type="transmembrane region" description="Helical" evidence="1">
    <location>
        <begin position="73"/>
        <end position="90"/>
    </location>
</feature>
<evidence type="ECO:0000313" key="2">
    <source>
        <dbReference type="EMBL" id="AFL81498.1"/>
    </source>
</evidence>
<dbReference type="KEGG" id="asl:Aeqsu_2033"/>
<keyword evidence="1" id="KW-0472">Membrane</keyword>
<dbReference type="OrthoDB" id="4540541at2"/>
<feature type="transmembrane region" description="Helical" evidence="1">
    <location>
        <begin position="12"/>
        <end position="33"/>
    </location>
</feature>
<accession>I3YWY0</accession>
<proteinExistence type="predicted"/>
<dbReference type="eggNOG" id="COG4330">
    <property type="taxonomic scope" value="Bacteria"/>
</dbReference>
<feature type="transmembrane region" description="Helical" evidence="1">
    <location>
        <begin position="137"/>
        <end position="159"/>
    </location>
</feature>
<dbReference type="Proteomes" id="UP000006049">
    <property type="component" value="Chromosome"/>
</dbReference>
<dbReference type="InterPro" id="IPR009793">
    <property type="entry name" value="DUF1361"/>
</dbReference>
<organism evidence="2 3">
    <name type="scientific">Aequorivita sublithincola (strain DSM 14238 / LMG 21431 / ACAM 643 / 9-3)</name>
    <dbReference type="NCBI Taxonomy" id="746697"/>
    <lineage>
        <taxon>Bacteria</taxon>
        <taxon>Pseudomonadati</taxon>
        <taxon>Bacteroidota</taxon>
        <taxon>Flavobacteriia</taxon>
        <taxon>Flavobacteriales</taxon>
        <taxon>Flavobacteriaceae</taxon>
        <taxon>Aequorivita</taxon>
    </lineage>
</organism>
<dbReference type="RefSeq" id="WP_014782751.1">
    <property type="nucleotide sequence ID" value="NC_018013.1"/>
</dbReference>
<protein>
    <submittedName>
        <fullName evidence="2">Putative membrane protein</fullName>
    </submittedName>
</protein>
<keyword evidence="3" id="KW-1185">Reference proteome</keyword>
<sequence>MQKIKTFLFDRFNILFPLFLLTVLSIFLLTIRMKITYSFFYLFLSWNLFLAMIPFFISTYIKTKQQLTKHKPYFLLIVWILFLPNAPYLLTDFIHLRLSPSGWIGFDGLMISVFAITGITYYIFSIRDIEEVLLKNFSIKLVSMFMAILPFMVSFGMYLGRVLRWNSWDLLHTPFGLLMDIFAILTNPIDNLQAWLFTIFFGLFLKLSYWFFEKFLFRYMMA</sequence>
<feature type="transmembrane region" description="Helical" evidence="1">
    <location>
        <begin position="192"/>
        <end position="212"/>
    </location>
</feature>
<keyword evidence="1" id="KW-0812">Transmembrane</keyword>
<dbReference type="Pfam" id="PF07099">
    <property type="entry name" value="DUF1361"/>
    <property type="match status" value="1"/>
</dbReference>
<dbReference type="HOGENOM" id="CLU_081833_1_0_10"/>
<keyword evidence="1" id="KW-1133">Transmembrane helix</keyword>
<evidence type="ECO:0000256" key="1">
    <source>
        <dbReference type="SAM" id="Phobius"/>
    </source>
</evidence>